<dbReference type="RefSeq" id="WP_135053148.1">
    <property type="nucleotide sequence ID" value="NZ_CAKOCW010000025.1"/>
</dbReference>
<comment type="caution">
    <text evidence="2">The sequence shown here is derived from an EMBL/GenBank/DDBJ whole genome shotgun (WGS) entry which is preliminary data.</text>
</comment>
<evidence type="ECO:0000313" key="3">
    <source>
        <dbReference type="Proteomes" id="UP000297747"/>
    </source>
</evidence>
<dbReference type="Proteomes" id="UP000297747">
    <property type="component" value="Unassembled WGS sequence"/>
</dbReference>
<name>A0A4Y9FML4_STRAI</name>
<evidence type="ECO:0000256" key="1">
    <source>
        <dbReference type="SAM" id="Coils"/>
    </source>
</evidence>
<protein>
    <recommendedName>
        <fullName evidence="4">Cingulin</fullName>
    </recommendedName>
</protein>
<organism evidence="2 3">
    <name type="scientific">Streptococcus acidominimus</name>
    <dbReference type="NCBI Taxonomy" id="1326"/>
    <lineage>
        <taxon>Bacteria</taxon>
        <taxon>Bacillati</taxon>
        <taxon>Bacillota</taxon>
        <taxon>Bacilli</taxon>
        <taxon>Lactobacillales</taxon>
        <taxon>Streptococcaceae</taxon>
        <taxon>Streptococcus</taxon>
    </lineage>
</organism>
<gene>
    <name evidence="2" type="ORF">E4U01_07560</name>
</gene>
<reference evidence="2 3" key="1">
    <citation type="submission" date="2019-03" db="EMBL/GenBank/DDBJ databases">
        <title>Diversity of the mouse oral microbiome.</title>
        <authorList>
            <person name="Joseph S."/>
            <person name="Aduse-Opoku J."/>
            <person name="Curtis M."/>
            <person name="Wade W."/>
            <person name="Hashim A."/>
        </authorList>
    </citation>
    <scope>NUCLEOTIDE SEQUENCE [LARGE SCALE GENOMIC DNA]</scope>
    <source>
        <strain evidence="2 3">HT4</strain>
    </source>
</reference>
<keyword evidence="1" id="KW-0175">Coiled coil</keyword>
<dbReference type="AlphaFoldDB" id="A0A4Y9FML4"/>
<evidence type="ECO:0000313" key="2">
    <source>
        <dbReference type="EMBL" id="TFU30082.1"/>
    </source>
</evidence>
<proteinExistence type="predicted"/>
<accession>A0A4Y9FML4</accession>
<dbReference type="EMBL" id="SPQA01000027">
    <property type="protein sequence ID" value="TFU30082.1"/>
    <property type="molecule type" value="Genomic_DNA"/>
</dbReference>
<evidence type="ECO:0008006" key="4">
    <source>
        <dbReference type="Google" id="ProtNLM"/>
    </source>
</evidence>
<sequence length="120" mass="14944">MRKDKHEEKRQELNRALLALEEQEDQFISLKKRFEDSLEEFYNRFEQLSRREEQLLHQSRTPYHAPLTRDLEYQRQTNLQMRRYVDRGMAMLADVQQSFKRSNYDQREHIIKERSQLPWD</sequence>
<feature type="coiled-coil region" evidence="1">
    <location>
        <begin position="3"/>
        <end position="58"/>
    </location>
</feature>